<dbReference type="Proteomes" id="UP000814033">
    <property type="component" value="Unassembled WGS sequence"/>
</dbReference>
<accession>A0ACB8RAC9</accession>
<dbReference type="EMBL" id="MU276171">
    <property type="protein sequence ID" value="KAI0040740.1"/>
    <property type="molecule type" value="Genomic_DNA"/>
</dbReference>
<evidence type="ECO:0000313" key="1">
    <source>
        <dbReference type="EMBL" id="KAI0040740.1"/>
    </source>
</evidence>
<reference evidence="1" key="2">
    <citation type="journal article" date="2022" name="New Phytol.">
        <title>Evolutionary transition to the ectomycorrhizal habit in the genomes of a hyperdiverse lineage of mushroom-forming fungi.</title>
        <authorList>
            <person name="Looney B."/>
            <person name="Miyauchi S."/>
            <person name="Morin E."/>
            <person name="Drula E."/>
            <person name="Courty P.E."/>
            <person name="Kohler A."/>
            <person name="Kuo A."/>
            <person name="LaButti K."/>
            <person name="Pangilinan J."/>
            <person name="Lipzen A."/>
            <person name="Riley R."/>
            <person name="Andreopoulos W."/>
            <person name="He G."/>
            <person name="Johnson J."/>
            <person name="Nolan M."/>
            <person name="Tritt A."/>
            <person name="Barry K.W."/>
            <person name="Grigoriev I.V."/>
            <person name="Nagy L.G."/>
            <person name="Hibbett D."/>
            <person name="Henrissat B."/>
            <person name="Matheny P.B."/>
            <person name="Labbe J."/>
            <person name="Martin F.M."/>
        </authorList>
    </citation>
    <scope>NUCLEOTIDE SEQUENCE</scope>
    <source>
        <strain evidence="1">FP105234-sp</strain>
    </source>
</reference>
<evidence type="ECO:0000313" key="2">
    <source>
        <dbReference type="Proteomes" id="UP000814033"/>
    </source>
</evidence>
<proteinExistence type="predicted"/>
<comment type="caution">
    <text evidence="1">The sequence shown here is derived from an EMBL/GenBank/DDBJ whole genome shotgun (WGS) entry which is preliminary data.</text>
</comment>
<protein>
    <submittedName>
        <fullName evidence="1">Uncharacterized protein</fullName>
    </submittedName>
</protein>
<gene>
    <name evidence="1" type="ORF">FA95DRAFT_825276</name>
</gene>
<name>A0ACB8RAC9_9AGAM</name>
<organism evidence="1 2">
    <name type="scientific">Auriscalpium vulgare</name>
    <dbReference type="NCBI Taxonomy" id="40419"/>
    <lineage>
        <taxon>Eukaryota</taxon>
        <taxon>Fungi</taxon>
        <taxon>Dikarya</taxon>
        <taxon>Basidiomycota</taxon>
        <taxon>Agaricomycotina</taxon>
        <taxon>Agaricomycetes</taxon>
        <taxon>Russulales</taxon>
        <taxon>Auriscalpiaceae</taxon>
        <taxon>Auriscalpium</taxon>
    </lineage>
</organism>
<keyword evidence="2" id="KW-1185">Reference proteome</keyword>
<sequence>MSIVLACRVSGTSAVSPSFFAPEFFVPHGHCPSQAPSNRPEAVPLSTPDAASAHLARCGLRRPPITDSLDIPASPPSSEATAHCVCFAPRASTFEIKVRLFAIHILSDLHARHSHPPLCAR</sequence>
<reference evidence="1" key="1">
    <citation type="submission" date="2021-02" db="EMBL/GenBank/DDBJ databases">
        <authorList>
            <consortium name="DOE Joint Genome Institute"/>
            <person name="Ahrendt S."/>
            <person name="Looney B.P."/>
            <person name="Miyauchi S."/>
            <person name="Morin E."/>
            <person name="Drula E."/>
            <person name="Courty P.E."/>
            <person name="Chicoki N."/>
            <person name="Fauchery L."/>
            <person name="Kohler A."/>
            <person name="Kuo A."/>
            <person name="Labutti K."/>
            <person name="Pangilinan J."/>
            <person name="Lipzen A."/>
            <person name="Riley R."/>
            <person name="Andreopoulos W."/>
            <person name="He G."/>
            <person name="Johnson J."/>
            <person name="Barry K.W."/>
            <person name="Grigoriev I.V."/>
            <person name="Nagy L."/>
            <person name="Hibbett D."/>
            <person name="Henrissat B."/>
            <person name="Matheny P.B."/>
            <person name="Labbe J."/>
            <person name="Martin F."/>
        </authorList>
    </citation>
    <scope>NUCLEOTIDE SEQUENCE</scope>
    <source>
        <strain evidence="1">FP105234-sp</strain>
    </source>
</reference>